<dbReference type="Proteomes" id="UP001148786">
    <property type="component" value="Unassembled WGS sequence"/>
</dbReference>
<comment type="caution">
    <text evidence="1">The sequence shown here is derived from an EMBL/GenBank/DDBJ whole genome shotgun (WGS) entry which is preliminary data.</text>
</comment>
<dbReference type="OrthoDB" id="10508130at2759"/>
<organism evidence="1 2">
    <name type="scientific">Agrocybe chaxingu</name>
    <dbReference type="NCBI Taxonomy" id="84603"/>
    <lineage>
        <taxon>Eukaryota</taxon>
        <taxon>Fungi</taxon>
        <taxon>Dikarya</taxon>
        <taxon>Basidiomycota</taxon>
        <taxon>Agaricomycotina</taxon>
        <taxon>Agaricomycetes</taxon>
        <taxon>Agaricomycetidae</taxon>
        <taxon>Agaricales</taxon>
        <taxon>Agaricineae</taxon>
        <taxon>Strophariaceae</taxon>
        <taxon>Agrocybe</taxon>
    </lineage>
</organism>
<dbReference type="AlphaFoldDB" id="A0A9W8JT12"/>
<name>A0A9W8JT12_9AGAR</name>
<keyword evidence="2" id="KW-1185">Reference proteome</keyword>
<accession>A0A9W8JT12</accession>
<evidence type="ECO:0000313" key="1">
    <source>
        <dbReference type="EMBL" id="KAJ3501197.1"/>
    </source>
</evidence>
<proteinExistence type="predicted"/>
<dbReference type="EMBL" id="JANKHO010001473">
    <property type="protein sequence ID" value="KAJ3501197.1"/>
    <property type="molecule type" value="Genomic_DNA"/>
</dbReference>
<sequence>MQAIDELQDNLKKTAKSLSGLSSLSDQIPDQNRAAYDDPSLGLVELGLMRPPHSPDRIQLPTDYVFNKFQKYKHPRVIITRTPPTPTALIFILPKRPSTTDSTPDVAPKAVTCPAPSPKLPAVAVPVVDTVEIIVVMSGPPTCVCSAVLEIEASDVVSDTVLLVDELLEVVSEGNVRTLSVDDDDAGGGANVVELHAGKPGTVTVAILANEHWELYPGWRHHEESSGRPLKLELGWRVQHSPSATFARSNAVLGDAVTKQLIQAWSGSSIFFVHRQVRVSHVFQSMGSADWSEADSRRSAHLGSL</sequence>
<reference evidence="1" key="1">
    <citation type="submission" date="2022-07" db="EMBL/GenBank/DDBJ databases">
        <title>Genome Sequence of Agrocybe chaxingu.</title>
        <authorList>
            <person name="Buettner E."/>
        </authorList>
    </citation>
    <scope>NUCLEOTIDE SEQUENCE</scope>
    <source>
        <strain evidence="1">MP-N11</strain>
    </source>
</reference>
<evidence type="ECO:0000313" key="2">
    <source>
        <dbReference type="Proteomes" id="UP001148786"/>
    </source>
</evidence>
<gene>
    <name evidence="1" type="ORF">NLJ89_g9449</name>
</gene>
<protein>
    <submittedName>
        <fullName evidence="1">Uncharacterized protein</fullName>
    </submittedName>
</protein>